<feature type="region of interest" description="Disordered" evidence="1">
    <location>
        <begin position="1"/>
        <end position="59"/>
    </location>
</feature>
<feature type="compositionally biased region" description="Polar residues" evidence="1">
    <location>
        <begin position="1"/>
        <end position="13"/>
    </location>
</feature>
<feature type="compositionally biased region" description="Basic residues" evidence="1">
    <location>
        <begin position="143"/>
        <end position="164"/>
    </location>
</feature>
<organism evidence="2 3">
    <name type="scientific">Nephila pilipes</name>
    <name type="common">Giant wood spider</name>
    <name type="synonym">Nephila maculata</name>
    <dbReference type="NCBI Taxonomy" id="299642"/>
    <lineage>
        <taxon>Eukaryota</taxon>
        <taxon>Metazoa</taxon>
        <taxon>Ecdysozoa</taxon>
        <taxon>Arthropoda</taxon>
        <taxon>Chelicerata</taxon>
        <taxon>Arachnida</taxon>
        <taxon>Araneae</taxon>
        <taxon>Araneomorphae</taxon>
        <taxon>Entelegynae</taxon>
        <taxon>Araneoidea</taxon>
        <taxon>Nephilidae</taxon>
        <taxon>Nephila</taxon>
    </lineage>
</organism>
<evidence type="ECO:0000256" key="1">
    <source>
        <dbReference type="SAM" id="MobiDB-lite"/>
    </source>
</evidence>
<reference evidence="2" key="1">
    <citation type="submission" date="2020-08" db="EMBL/GenBank/DDBJ databases">
        <title>Multicomponent nature underlies the extraordinary mechanical properties of spider dragline silk.</title>
        <authorList>
            <person name="Kono N."/>
            <person name="Nakamura H."/>
            <person name="Mori M."/>
            <person name="Yoshida Y."/>
            <person name="Ohtoshi R."/>
            <person name="Malay A.D."/>
            <person name="Moran D.A.P."/>
            <person name="Tomita M."/>
            <person name="Numata K."/>
            <person name="Arakawa K."/>
        </authorList>
    </citation>
    <scope>NUCLEOTIDE SEQUENCE</scope>
</reference>
<feature type="region of interest" description="Disordered" evidence="1">
    <location>
        <begin position="75"/>
        <end position="120"/>
    </location>
</feature>
<dbReference type="EMBL" id="BMAW01069890">
    <property type="protein sequence ID" value="GFT71003.1"/>
    <property type="molecule type" value="Genomic_DNA"/>
</dbReference>
<gene>
    <name evidence="2" type="ORF">NPIL_351481</name>
</gene>
<name>A0A8X6PHG1_NEPPI</name>
<comment type="caution">
    <text evidence="2">The sequence shown here is derived from an EMBL/GenBank/DDBJ whole genome shotgun (WGS) entry which is preliminary data.</text>
</comment>
<evidence type="ECO:0000313" key="2">
    <source>
        <dbReference type="EMBL" id="GFT71003.1"/>
    </source>
</evidence>
<feature type="compositionally biased region" description="Basic and acidic residues" evidence="1">
    <location>
        <begin position="75"/>
        <end position="84"/>
    </location>
</feature>
<evidence type="ECO:0000313" key="3">
    <source>
        <dbReference type="Proteomes" id="UP000887013"/>
    </source>
</evidence>
<protein>
    <submittedName>
        <fullName evidence="2">Uncharacterized protein</fullName>
    </submittedName>
</protein>
<keyword evidence="3" id="KW-1185">Reference proteome</keyword>
<feature type="compositionally biased region" description="Basic residues" evidence="1">
    <location>
        <begin position="17"/>
        <end position="32"/>
    </location>
</feature>
<feature type="compositionally biased region" description="Acidic residues" evidence="1">
    <location>
        <begin position="42"/>
        <end position="52"/>
    </location>
</feature>
<accession>A0A8X6PHG1</accession>
<feature type="region of interest" description="Disordered" evidence="1">
    <location>
        <begin position="133"/>
        <end position="164"/>
    </location>
</feature>
<dbReference type="Proteomes" id="UP000887013">
    <property type="component" value="Unassembled WGS sequence"/>
</dbReference>
<feature type="compositionally biased region" description="Low complexity" evidence="1">
    <location>
        <begin position="90"/>
        <end position="103"/>
    </location>
</feature>
<dbReference type="AlphaFoldDB" id="A0A8X6PHG1"/>
<sequence>MKPSVKDSTTQTDEVVRKKKVNRRKLKKHRDSHPKPEQIVSTDDETSSESDGDVIYKRPSCDSCGVVLRAEQVESRRVLTDMDQCHPFITDSSSSTTSDGSTSSEDDDGSSKDSKRHALPICDSCELVPQNYGCQMHESRRERSSRKGRKGKSKKKRKNKDMYV</sequence>
<proteinExistence type="predicted"/>